<dbReference type="SUPFAM" id="SSF143555">
    <property type="entry name" value="FwdE-like"/>
    <property type="match status" value="1"/>
</dbReference>
<organism evidence="3 4">
    <name type="scientific">Methanothrix harundinacea</name>
    <dbReference type="NCBI Taxonomy" id="301375"/>
    <lineage>
        <taxon>Archaea</taxon>
        <taxon>Methanobacteriati</taxon>
        <taxon>Methanobacteriota</taxon>
        <taxon>Stenosarchaea group</taxon>
        <taxon>Methanomicrobia</taxon>
        <taxon>Methanotrichales</taxon>
        <taxon>Methanotrichaceae</taxon>
        <taxon>Methanothrix</taxon>
    </lineage>
</organism>
<name>A0A101ILJ4_9EURY</name>
<protein>
    <submittedName>
        <fullName evidence="3">Putative Tungsten formylmethanofuran dehydrogenase, subunit E</fullName>
    </submittedName>
</protein>
<proteinExistence type="predicted"/>
<dbReference type="InterPro" id="IPR005149">
    <property type="entry name" value="Tscrpt_reg_PadR_N"/>
</dbReference>
<dbReference type="Pfam" id="PF02663">
    <property type="entry name" value="FmdE"/>
    <property type="match status" value="1"/>
</dbReference>
<comment type="caution">
    <text evidence="3">The sequence shown here is derived from an EMBL/GenBank/DDBJ whole genome shotgun (WGS) entry which is preliminary data.</text>
</comment>
<evidence type="ECO:0000259" key="2">
    <source>
        <dbReference type="Pfam" id="PF03551"/>
    </source>
</evidence>
<dbReference type="AlphaFoldDB" id="A0A101ILJ4"/>
<evidence type="ECO:0000313" key="3">
    <source>
        <dbReference type="EMBL" id="KUK97323.1"/>
    </source>
</evidence>
<dbReference type="Proteomes" id="UP000053961">
    <property type="component" value="Unassembled WGS sequence"/>
</dbReference>
<dbReference type="InterPro" id="IPR036388">
    <property type="entry name" value="WH-like_DNA-bd_sf"/>
</dbReference>
<dbReference type="PATRIC" id="fig|301375.6.peg.397"/>
<dbReference type="SUPFAM" id="SSF46785">
    <property type="entry name" value="Winged helix' DNA-binding domain"/>
    <property type="match status" value="1"/>
</dbReference>
<feature type="domain" description="Formylmethanofuran dehydrogenase subunit E" evidence="1">
    <location>
        <begin position="186"/>
        <end position="329"/>
    </location>
</feature>
<gene>
    <name evidence="3" type="ORF">XE07_0478</name>
</gene>
<dbReference type="PANTHER" id="PTHR39418">
    <property type="entry name" value="DEHYDROGENASE-RELATED"/>
    <property type="match status" value="1"/>
</dbReference>
<dbReference type="InterPro" id="IPR053194">
    <property type="entry name" value="tRNA_methyltr_O"/>
</dbReference>
<accession>A0A101ILJ4</accession>
<sequence length="363" mass="39937">MYLRRYVDIDIMATGILKMMMLHIMKDDEVSGYDIMKKVESLTGKKPSTGSVYPLLKKMERVGWISGRAEDGKTCYRLTEVGKEHVAQIKEAKCGFIKNLYQSIAMANETFDDAELQALMKDMHDLHMGFHPPDGVGGAVSIASNSDIDALEKARIERLRQNPREEFVQAVLDNDLASCLVKTAEIHGHFCPGSALGVMASVYALNQLGLESISSDGMENLMAIVEINACFADGVQAVSGCTLGNNALVYRDLGRLAVTFTVRGRDDGVRVRVLPNFRDRVAEAVPEFYPLLEKVIKDRAGDEKDAAAFREVGRAAAFALIELPFEELFAVEFVRPDLPDYAPITESVICPGCGEMIMARGEG</sequence>
<dbReference type="Gene3D" id="1.10.10.10">
    <property type="entry name" value="Winged helix-like DNA-binding domain superfamily/Winged helix DNA-binding domain"/>
    <property type="match status" value="1"/>
</dbReference>
<reference evidence="4" key="1">
    <citation type="journal article" date="2015" name="MBio">
        <title>Genome-Resolved Metagenomic Analysis Reveals Roles for Candidate Phyla and Other Microbial Community Members in Biogeochemical Transformations in Oil Reservoirs.</title>
        <authorList>
            <person name="Hu P."/>
            <person name="Tom L."/>
            <person name="Singh A."/>
            <person name="Thomas B.C."/>
            <person name="Baker B.J."/>
            <person name="Piceno Y.M."/>
            <person name="Andersen G.L."/>
            <person name="Banfield J.F."/>
        </authorList>
    </citation>
    <scope>NUCLEOTIDE SEQUENCE [LARGE SCALE GENOMIC DNA]</scope>
</reference>
<evidence type="ECO:0000313" key="4">
    <source>
        <dbReference type="Proteomes" id="UP000053961"/>
    </source>
</evidence>
<feature type="domain" description="Transcription regulator PadR N-terminal" evidence="2">
    <location>
        <begin position="21"/>
        <end position="87"/>
    </location>
</feature>
<dbReference type="InterPro" id="IPR003814">
    <property type="entry name" value="FmdEsu_dom"/>
</dbReference>
<dbReference type="Pfam" id="PF03551">
    <property type="entry name" value="PadR"/>
    <property type="match status" value="1"/>
</dbReference>
<dbReference type="PANTHER" id="PTHR39418:SF1">
    <property type="entry name" value="DEHYDROGENASE"/>
    <property type="match status" value="1"/>
</dbReference>
<dbReference type="InterPro" id="IPR036390">
    <property type="entry name" value="WH_DNA-bd_sf"/>
</dbReference>
<dbReference type="EMBL" id="LGHB01000003">
    <property type="protein sequence ID" value="KUK97323.1"/>
    <property type="molecule type" value="Genomic_DNA"/>
</dbReference>
<evidence type="ECO:0000259" key="1">
    <source>
        <dbReference type="Pfam" id="PF02663"/>
    </source>
</evidence>
<dbReference type="Gene3D" id="3.30.1330.130">
    <property type="match status" value="1"/>
</dbReference>